<dbReference type="AlphaFoldDB" id="A0A562UL93"/>
<dbReference type="RefSeq" id="WP_147144686.1">
    <property type="nucleotide sequence ID" value="NZ_BAABIJ010000008.1"/>
</dbReference>
<feature type="transmembrane region" description="Helical" evidence="1">
    <location>
        <begin position="140"/>
        <end position="162"/>
    </location>
</feature>
<feature type="transmembrane region" description="Helical" evidence="1">
    <location>
        <begin position="12"/>
        <end position="33"/>
    </location>
</feature>
<keyword evidence="1" id="KW-1133">Transmembrane helix</keyword>
<gene>
    <name evidence="2" type="ORF">LX16_5349</name>
</gene>
<evidence type="ECO:0000313" key="3">
    <source>
        <dbReference type="Proteomes" id="UP000321617"/>
    </source>
</evidence>
<keyword evidence="1" id="KW-0472">Membrane</keyword>
<protein>
    <recommendedName>
        <fullName evidence="4">ABC-2 family transporter</fullName>
    </recommendedName>
</protein>
<feature type="transmembrane region" description="Helical" evidence="1">
    <location>
        <begin position="267"/>
        <end position="285"/>
    </location>
</feature>
<feature type="transmembrane region" description="Helical" evidence="1">
    <location>
        <begin position="94"/>
        <end position="120"/>
    </location>
</feature>
<dbReference type="EMBL" id="VLLL01000013">
    <property type="protein sequence ID" value="TWJ06385.1"/>
    <property type="molecule type" value="Genomic_DNA"/>
</dbReference>
<organism evidence="2 3">
    <name type="scientific">Stackebrandtia albiflava</name>
    <dbReference type="NCBI Taxonomy" id="406432"/>
    <lineage>
        <taxon>Bacteria</taxon>
        <taxon>Bacillati</taxon>
        <taxon>Actinomycetota</taxon>
        <taxon>Actinomycetes</taxon>
        <taxon>Glycomycetales</taxon>
        <taxon>Glycomycetaceae</taxon>
        <taxon>Stackebrandtia</taxon>
    </lineage>
</organism>
<dbReference type="OrthoDB" id="3579673at2"/>
<proteinExistence type="predicted"/>
<comment type="caution">
    <text evidence="2">The sequence shown here is derived from an EMBL/GenBank/DDBJ whole genome shotgun (WGS) entry which is preliminary data.</text>
</comment>
<accession>A0A562UL93</accession>
<keyword evidence="3" id="KW-1185">Reference proteome</keyword>
<keyword evidence="1" id="KW-0812">Transmembrane</keyword>
<feature type="transmembrane region" description="Helical" evidence="1">
    <location>
        <begin position="49"/>
        <end position="73"/>
    </location>
</feature>
<dbReference type="Proteomes" id="UP000321617">
    <property type="component" value="Unassembled WGS sequence"/>
</dbReference>
<evidence type="ECO:0008006" key="4">
    <source>
        <dbReference type="Google" id="ProtNLM"/>
    </source>
</evidence>
<reference evidence="2 3" key="1">
    <citation type="journal article" date="2013" name="Stand. Genomic Sci.">
        <title>Genomic Encyclopedia of Type Strains, Phase I: The one thousand microbial genomes (KMG-I) project.</title>
        <authorList>
            <person name="Kyrpides N.C."/>
            <person name="Woyke T."/>
            <person name="Eisen J.A."/>
            <person name="Garrity G."/>
            <person name="Lilburn T.G."/>
            <person name="Beck B.J."/>
            <person name="Whitman W.B."/>
            <person name="Hugenholtz P."/>
            <person name="Klenk H.P."/>
        </authorList>
    </citation>
    <scope>NUCLEOTIDE SEQUENCE [LARGE SCALE GENOMIC DNA]</scope>
    <source>
        <strain evidence="2 3">DSM 45044</strain>
    </source>
</reference>
<evidence type="ECO:0000256" key="1">
    <source>
        <dbReference type="SAM" id="Phobius"/>
    </source>
</evidence>
<feature type="transmembrane region" description="Helical" evidence="1">
    <location>
        <begin position="169"/>
        <end position="189"/>
    </location>
</feature>
<sequence length="290" mass="30963">MTWLAFRQQRLSLIVSAMILGPLLVISGLIWLWPATVPEALTETLAVDYAYVSVFMLMLPPLLGTFTGAPLFAREFEQGTFVFGVTQSVSIHRWVWTKVAVAAVPFLALLAVVGVTSAYARDGLPVRGFGFFSTPGFETHGVILGAYGFMAFGLAAALGIVLRNTVAAMALTVLLYVVIALVVGGMRSYDIDTRTVTVPFTEASENPAATAFAHAARSTGGVSFLDEEGREVTGRYYECGTACVMPTEVSISYTSMSSYFALQAQEALVYTAVGGAALAGGVIVLRRRLD</sequence>
<evidence type="ECO:0000313" key="2">
    <source>
        <dbReference type="EMBL" id="TWJ06385.1"/>
    </source>
</evidence>
<name>A0A562UL93_9ACTN</name>